<dbReference type="WBParaSite" id="TASK_0000609001-mRNA-1">
    <property type="protein sequence ID" value="TASK_0000609001-mRNA-1"/>
    <property type="gene ID" value="TASK_0000609001"/>
</dbReference>
<dbReference type="EMBL" id="UYRS01018468">
    <property type="protein sequence ID" value="VDK36113.1"/>
    <property type="molecule type" value="Genomic_DNA"/>
</dbReference>
<name>A0A0R3W760_TAEAS</name>
<keyword evidence="2" id="KW-1185">Reference proteome</keyword>
<proteinExistence type="predicted"/>
<sequence>MECSGTLYDKTGLAENVHIVVPLDSDNDKSSSADMLKLLPIFQRRINDVLTAKIGDSCGKQDGCTTY</sequence>
<gene>
    <name evidence="1" type="ORF">TASK_LOCUS6091</name>
</gene>
<dbReference type="AlphaFoldDB" id="A0A0R3W760"/>
<evidence type="ECO:0000313" key="2">
    <source>
        <dbReference type="Proteomes" id="UP000282613"/>
    </source>
</evidence>
<evidence type="ECO:0000313" key="3">
    <source>
        <dbReference type="WBParaSite" id="TASK_0000609001-mRNA-1"/>
    </source>
</evidence>
<protein>
    <submittedName>
        <fullName evidence="3">Transposase</fullName>
    </submittedName>
</protein>
<dbReference type="OrthoDB" id="6232662at2759"/>
<reference evidence="1 2" key="2">
    <citation type="submission" date="2018-11" db="EMBL/GenBank/DDBJ databases">
        <authorList>
            <consortium name="Pathogen Informatics"/>
        </authorList>
    </citation>
    <scope>NUCLEOTIDE SEQUENCE [LARGE SCALE GENOMIC DNA]</scope>
</reference>
<reference evidence="3" key="1">
    <citation type="submission" date="2017-02" db="UniProtKB">
        <authorList>
            <consortium name="WormBaseParasite"/>
        </authorList>
    </citation>
    <scope>IDENTIFICATION</scope>
</reference>
<dbReference type="Proteomes" id="UP000282613">
    <property type="component" value="Unassembled WGS sequence"/>
</dbReference>
<accession>A0A0R3W760</accession>
<evidence type="ECO:0000313" key="1">
    <source>
        <dbReference type="EMBL" id="VDK36113.1"/>
    </source>
</evidence>
<organism evidence="3">
    <name type="scientific">Taenia asiatica</name>
    <name type="common">Asian tapeworm</name>
    <dbReference type="NCBI Taxonomy" id="60517"/>
    <lineage>
        <taxon>Eukaryota</taxon>
        <taxon>Metazoa</taxon>
        <taxon>Spiralia</taxon>
        <taxon>Lophotrochozoa</taxon>
        <taxon>Platyhelminthes</taxon>
        <taxon>Cestoda</taxon>
        <taxon>Eucestoda</taxon>
        <taxon>Cyclophyllidea</taxon>
        <taxon>Taeniidae</taxon>
        <taxon>Taenia</taxon>
    </lineage>
</organism>